<dbReference type="Proteomes" id="UP000481153">
    <property type="component" value="Unassembled WGS sequence"/>
</dbReference>
<sequence>MDEEARRNSPRYSMSTNTDETAPAKPKTIDVARRVLTMSLLQEIDETKQQRALAREEAQTLCSTRKKKRKRKPQPQMNSLMQPPESTIETATHETTQVFVT</sequence>
<feature type="compositionally biased region" description="Polar residues" evidence="1">
    <location>
        <begin position="10"/>
        <end position="20"/>
    </location>
</feature>
<feature type="region of interest" description="Disordered" evidence="1">
    <location>
        <begin position="1"/>
        <end position="28"/>
    </location>
</feature>
<accession>A0A6G0XDY2</accession>
<reference evidence="2 3" key="1">
    <citation type="submission" date="2019-07" db="EMBL/GenBank/DDBJ databases">
        <title>Genomics analysis of Aphanomyces spp. identifies a new class of oomycete effector associated with host adaptation.</title>
        <authorList>
            <person name="Gaulin E."/>
        </authorList>
    </citation>
    <scope>NUCLEOTIDE SEQUENCE [LARGE SCALE GENOMIC DNA]</scope>
    <source>
        <strain evidence="2 3">ATCC 201684</strain>
    </source>
</reference>
<name>A0A6G0XDY2_9STRA</name>
<evidence type="ECO:0000313" key="3">
    <source>
        <dbReference type="Proteomes" id="UP000481153"/>
    </source>
</evidence>
<organism evidence="2 3">
    <name type="scientific">Aphanomyces euteiches</name>
    <dbReference type="NCBI Taxonomy" id="100861"/>
    <lineage>
        <taxon>Eukaryota</taxon>
        <taxon>Sar</taxon>
        <taxon>Stramenopiles</taxon>
        <taxon>Oomycota</taxon>
        <taxon>Saprolegniomycetes</taxon>
        <taxon>Saprolegniales</taxon>
        <taxon>Verrucalvaceae</taxon>
        <taxon>Aphanomyces</taxon>
    </lineage>
</organism>
<keyword evidence="3" id="KW-1185">Reference proteome</keyword>
<evidence type="ECO:0000313" key="2">
    <source>
        <dbReference type="EMBL" id="KAF0738442.1"/>
    </source>
</evidence>
<protein>
    <submittedName>
        <fullName evidence="2">Uncharacterized protein</fullName>
    </submittedName>
</protein>
<evidence type="ECO:0000256" key="1">
    <source>
        <dbReference type="SAM" id="MobiDB-lite"/>
    </source>
</evidence>
<dbReference type="EMBL" id="VJMJ01000074">
    <property type="protein sequence ID" value="KAF0738442.1"/>
    <property type="molecule type" value="Genomic_DNA"/>
</dbReference>
<feature type="compositionally biased region" description="Basic residues" evidence="1">
    <location>
        <begin position="64"/>
        <end position="73"/>
    </location>
</feature>
<comment type="caution">
    <text evidence="2">The sequence shown here is derived from an EMBL/GenBank/DDBJ whole genome shotgun (WGS) entry which is preliminary data.</text>
</comment>
<dbReference type="VEuPathDB" id="FungiDB:AeMF1_014255"/>
<proteinExistence type="predicted"/>
<feature type="region of interest" description="Disordered" evidence="1">
    <location>
        <begin position="55"/>
        <end position="101"/>
    </location>
</feature>
<gene>
    <name evidence="2" type="ORF">Ae201684_005673</name>
</gene>
<dbReference type="AlphaFoldDB" id="A0A6G0XDY2"/>
<feature type="compositionally biased region" description="Polar residues" evidence="1">
    <location>
        <begin position="75"/>
        <end position="101"/>
    </location>
</feature>